<feature type="domain" description="Anti-sigma-28 factor FlgM C-terminal" evidence="10">
    <location>
        <begin position="57"/>
        <end position="95"/>
    </location>
</feature>
<evidence type="ECO:0000256" key="2">
    <source>
        <dbReference type="ARBA" id="ARBA00017823"/>
    </source>
</evidence>
<dbReference type="Pfam" id="PF04316">
    <property type="entry name" value="FlgM"/>
    <property type="match status" value="1"/>
</dbReference>
<keyword evidence="12" id="KW-1185">Reference proteome</keyword>
<evidence type="ECO:0000256" key="5">
    <source>
        <dbReference type="ARBA" id="ARBA00023015"/>
    </source>
</evidence>
<keyword evidence="5" id="KW-0805">Transcription regulation</keyword>
<gene>
    <name evidence="11" type="ORF">AVT10_08775</name>
</gene>
<dbReference type="InterPro" id="IPR007412">
    <property type="entry name" value="FlgM"/>
</dbReference>
<dbReference type="SUPFAM" id="SSF101498">
    <property type="entry name" value="Anti-sigma factor FlgM"/>
    <property type="match status" value="1"/>
</dbReference>
<evidence type="ECO:0000256" key="7">
    <source>
        <dbReference type="ARBA" id="ARBA00024739"/>
    </source>
</evidence>
<accession>A0ABR5YFD1</accession>
<evidence type="ECO:0000313" key="12">
    <source>
        <dbReference type="Proteomes" id="UP000076609"/>
    </source>
</evidence>
<name>A0ABR5YFD1_9SPHN</name>
<keyword evidence="4" id="KW-1005">Bacterial flagellum biogenesis</keyword>
<evidence type="ECO:0000313" key="11">
    <source>
        <dbReference type="EMBL" id="KZE18279.1"/>
    </source>
</evidence>
<evidence type="ECO:0000256" key="3">
    <source>
        <dbReference type="ARBA" id="ARBA00022491"/>
    </source>
</evidence>
<evidence type="ECO:0000256" key="6">
    <source>
        <dbReference type="ARBA" id="ARBA00023163"/>
    </source>
</evidence>
<feature type="compositionally biased region" description="Polar residues" evidence="9">
    <location>
        <begin position="29"/>
        <end position="39"/>
    </location>
</feature>
<evidence type="ECO:0000256" key="8">
    <source>
        <dbReference type="ARBA" id="ARBA00030117"/>
    </source>
</evidence>
<keyword evidence="6" id="KW-0804">Transcription</keyword>
<feature type="region of interest" description="Disordered" evidence="9">
    <location>
        <begin position="1"/>
        <end position="65"/>
    </location>
</feature>
<evidence type="ECO:0000256" key="1">
    <source>
        <dbReference type="ARBA" id="ARBA00005322"/>
    </source>
</evidence>
<dbReference type="EMBL" id="LQQO01000002">
    <property type="protein sequence ID" value="KZE18279.1"/>
    <property type="molecule type" value="Genomic_DNA"/>
</dbReference>
<keyword evidence="3" id="KW-0678">Repressor</keyword>
<dbReference type="NCBIfam" id="TIGR03824">
    <property type="entry name" value="FlgM_jcvi"/>
    <property type="match status" value="1"/>
</dbReference>
<evidence type="ECO:0000256" key="9">
    <source>
        <dbReference type="SAM" id="MobiDB-lite"/>
    </source>
</evidence>
<evidence type="ECO:0000256" key="4">
    <source>
        <dbReference type="ARBA" id="ARBA00022795"/>
    </source>
</evidence>
<comment type="similarity">
    <text evidence="1">Belongs to the FlgM family.</text>
</comment>
<dbReference type="InterPro" id="IPR031316">
    <property type="entry name" value="FlgM_C"/>
</dbReference>
<protein>
    <recommendedName>
        <fullName evidence="2">Negative regulator of flagellin synthesis</fullName>
    </recommendedName>
    <alternativeName>
        <fullName evidence="8">Anti-sigma-28 factor</fullName>
    </alternativeName>
</protein>
<sequence>MKDGDMVDSVGSRLVTSIGGRGVARTEGQARTETAQAPQDTGAPKSGVALLSGGTTAQAMASSPPVDTDRVATIRKAISEGRFPLSPATIADRLIALKLDWNSNEPA</sequence>
<comment type="caution">
    <text evidence="11">The sequence shown here is derived from an EMBL/GenBank/DDBJ whole genome shotgun (WGS) entry which is preliminary data.</text>
</comment>
<evidence type="ECO:0000259" key="10">
    <source>
        <dbReference type="Pfam" id="PF04316"/>
    </source>
</evidence>
<comment type="function">
    <text evidence="7">Responsible for the coupling of flagellin expression to flagellar assembly by preventing expression of the flagellin genes when a component of the middle class of proteins is defective. It negatively regulates flagellar genes by inhibiting the activity of FliA by directly binding to FliA.</text>
</comment>
<proteinExistence type="inferred from homology"/>
<organism evidence="11 12">
    <name type="scientific">Sphingomonas hankookensis</name>
    <dbReference type="NCBI Taxonomy" id="563996"/>
    <lineage>
        <taxon>Bacteria</taxon>
        <taxon>Pseudomonadati</taxon>
        <taxon>Pseudomonadota</taxon>
        <taxon>Alphaproteobacteria</taxon>
        <taxon>Sphingomonadales</taxon>
        <taxon>Sphingomonadaceae</taxon>
        <taxon>Sphingomonas</taxon>
    </lineage>
</organism>
<dbReference type="InterPro" id="IPR035890">
    <property type="entry name" value="Anti-sigma-28_factor_FlgM_sf"/>
</dbReference>
<dbReference type="Proteomes" id="UP000076609">
    <property type="component" value="Unassembled WGS sequence"/>
</dbReference>
<reference evidence="12" key="1">
    <citation type="submission" date="2016-01" db="EMBL/GenBank/DDBJ databases">
        <title>Draft genome of Chromobacterium sp. F49.</title>
        <authorList>
            <person name="Hong K.W."/>
        </authorList>
    </citation>
    <scope>NUCLEOTIDE SEQUENCE [LARGE SCALE GENOMIC DNA]</scope>
    <source>
        <strain evidence="12">CN3</strain>
    </source>
</reference>